<dbReference type="OrthoDB" id="10367554at2759"/>
<organism evidence="2 3">
    <name type="scientific">Smittium culicis</name>
    <dbReference type="NCBI Taxonomy" id="133412"/>
    <lineage>
        <taxon>Eukaryota</taxon>
        <taxon>Fungi</taxon>
        <taxon>Fungi incertae sedis</taxon>
        <taxon>Zoopagomycota</taxon>
        <taxon>Kickxellomycotina</taxon>
        <taxon>Harpellomycetes</taxon>
        <taxon>Harpellales</taxon>
        <taxon>Legeriomycetaceae</taxon>
        <taxon>Smittium</taxon>
    </lineage>
</organism>
<reference evidence="3" key="1">
    <citation type="submission" date="2017-01" db="EMBL/GenBank/DDBJ databases">
        <authorList>
            <person name="Wang Y."/>
            <person name="White M."/>
            <person name="Kvist S."/>
            <person name="Moncalvo J.-M."/>
        </authorList>
    </citation>
    <scope>NUCLEOTIDE SEQUENCE [LARGE SCALE GENOMIC DNA]</scope>
    <source>
        <strain evidence="3">ID-206-W2</strain>
    </source>
</reference>
<accession>A0A1R1YQ41</accession>
<evidence type="ECO:0000313" key="2">
    <source>
        <dbReference type="EMBL" id="OMJ29019.1"/>
    </source>
</evidence>
<dbReference type="Proteomes" id="UP000187429">
    <property type="component" value="Unassembled WGS sequence"/>
</dbReference>
<gene>
    <name evidence="2" type="ORF">AYI69_g1487</name>
</gene>
<sequence length="93" mass="10575">MENGKGKGKRYSAWITPQDKAEFFKAETIKSKSEIQAIENIPTNNDDTQLERQNSKAALLKKKLMRRSLLPGRYEATSSTSKYSKSKYAPSQM</sequence>
<name>A0A1R1YQ41_9FUNG</name>
<proteinExistence type="predicted"/>
<keyword evidence="3" id="KW-1185">Reference proteome</keyword>
<evidence type="ECO:0000256" key="1">
    <source>
        <dbReference type="SAM" id="MobiDB-lite"/>
    </source>
</evidence>
<dbReference type="EMBL" id="LSSM01000407">
    <property type="protein sequence ID" value="OMJ29019.1"/>
    <property type="molecule type" value="Genomic_DNA"/>
</dbReference>
<dbReference type="AlphaFoldDB" id="A0A1R1YQ41"/>
<protein>
    <submittedName>
        <fullName evidence="2">Uncharacterized protein</fullName>
    </submittedName>
</protein>
<evidence type="ECO:0000313" key="3">
    <source>
        <dbReference type="Proteomes" id="UP000187429"/>
    </source>
</evidence>
<feature type="compositionally biased region" description="Low complexity" evidence="1">
    <location>
        <begin position="77"/>
        <end position="93"/>
    </location>
</feature>
<comment type="caution">
    <text evidence="2">The sequence shown here is derived from an EMBL/GenBank/DDBJ whole genome shotgun (WGS) entry which is preliminary data.</text>
</comment>
<feature type="region of interest" description="Disordered" evidence="1">
    <location>
        <begin position="71"/>
        <end position="93"/>
    </location>
</feature>